<dbReference type="PANTHER" id="PTHR43571:SF1">
    <property type="entry name" value="NADP-SPECIFIC GLUTAMATE DEHYDROGENASE 1-RELATED"/>
    <property type="match status" value="1"/>
</dbReference>
<dbReference type="PRINTS" id="PR00082">
    <property type="entry name" value="GLFDHDRGNASE"/>
</dbReference>
<dbReference type="PANTHER" id="PTHR43571">
    <property type="entry name" value="NADP-SPECIFIC GLUTAMATE DEHYDROGENASE 1-RELATED"/>
    <property type="match status" value="1"/>
</dbReference>
<sequence length="453" mass="50402">MPQRKPTYDSTNVERFMTGLIRRAPHEPEFHQSVREVAEVIIPHIRKNDRITNAIVFERMTEPERVFMFRIIWEDDNGNVRLNRGYRVQFNNALGPYKGGLRFHPSVNISILKFLGFEQTFKNALTGLPLGAAKGGSDFNPRGKSDKEVLRFCKSFMLELFRHIGPNLDVPAGDIGVGEREIGYLFGQYKRITGEFASGVLTGKGLTFGGSLIRREATGYGAAYFAEEMLNAVNDGLKDKTCAVSGSGNVALYCAQKIIQLGGRVVTMSDSDGFIYDKEGIDEKKLARIIELKSARMRIREYVKHYKKASYHAGKRPWGAPAFAAFPCATQNEIDIEDAKRLLKNKCRLVVEGANMPTTIGAYKLLRDKVIFAPAKAANAGGVAISGLEMSQNSLRLSWSEDEMEERLRDIMISIHKQCVTHGKQGKKPVDYVVGANIAGFLRVSDAMLAHGV</sequence>
<dbReference type="SMART" id="SM00839">
    <property type="entry name" value="ELFV_dehydrog"/>
    <property type="match status" value="1"/>
</dbReference>
<comment type="subunit">
    <text evidence="3">Homohexamer.</text>
</comment>
<dbReference type="GO" id="GO:0004354">
    <property type="term" value="F:glutamate dehydrogenase (NADP+) activity"/>
    <property type="evidence" value="ECO:0007669"/>
    <property type="project" value="UniProtKB-EC"/>
</dbReference>
<dbReference type="InterPro" id="IPR006096">
    <property type="entry name" value="Glu/Leu/Phe/Val/Trp_DH_C"/>
</dbReference>
<dbReference type="Gene3D" id="3.40.50.10860">
    <property type="entry name" value="Leucine Dehydrogenase, chain A, domain 1"/>
    <property type="match status" value="1"/>
</dbReference>
<comment type="similarity">
    <text evidence="2 6 7">Belongs to the Glu/Leu/Phe/Val dehydrogenases family.</text>
</comment>
<organism evidence="9 10">
    <name type="scientific">Candidatus Doriopsillibacter californiensis</name>
    <dbReference type="NCBI Taxonomy" id="2970740"/>
    <lineage>
        <taxon>Bacteria</taxon>
        <taxon>Pseudomonadati</taxon>
        <taxon>Pseudomonadota</taxon>
        <taxon>Gammaproteobacteria</taxon>
        <taxon>Candidatus Tethybacterales</taxon>
        <taxon>Candidatus Persebacteraceae</taxon>
        <taxon>Candidatus Doriopsillibacter</taxon>
    </lineage>
</organism>
<protein>
    <recommendedName>
        <fullName evidence="6">Glutamate dehydrogenase</fullName>
    </recommendedName>
</protein>
<evidence type="ECO:0000256" key="4">
    <source>
        <dbReference type="ARBA" id="ARBA00023002"/>
    </source>
</evidence>
<gene>
    <name evidence="9" type="primary">gdhA</name>
    <name evidence="9" type="ORF">NQX30_05115</name>
</gene>
<comment type="catalytic activity">
    <reaction evidence="5">
        <text>L-glutamate + NADP(+) + H2O = 2-oxoglutarate + NH4(+) + NADPH + H(+)</text>
        <dbReference type="Rhea" id="RHEA:11612"/>
        <dbReference type="ChEBI" id="CHEBI:15377"/>
        <dbReference type="ChEBI" id="CHEBI:15378"/>
        <dbReference type="ChEBI" id="CHEBI:16810"/>
        <dbReference type="ChEBI" id="CHEBI:28938"/>
        <dbReference type="ChEBI" id="CHEBI:29985"/>
        <dbReference type="ChEBI" id="CHEBI:57783"/>
        <dbReference type="ChEBI" id="CHEBI:58349"/>
        <dbReference type="EC" id="1.4.1.4"/>
    </reaction>
</comment>
<evidence type="ECO:0000256" key="7">
    <source>
        <dbReference type="RuleBase" id="RU004417"/>
    </source>
</evidence>
<keyword evidence="4 6" id="KW-0560">Oxidoreductase</keyword>
<evidence type="ECO:0000256" key="5">
    <source>
        <dbReference type="ARBA" id="ARBA00048584"/>
    </source>
</evidence>
<dbReference type="CDD" id="cd05313">
    <property type="entry name" value="NAD_bind_2_Glu_DH"/>
    <property type="match status" value="1"/>
</dbReference>
<dbReference type="Gene3D" id="1.10.285.10">
    <property type="entry name" value="Glutamate Dehydrogenase, chain A, domain 3"/>
    <property type="match status" value="2"/>
</dbReference>
<evidence type="ECO:0000259" key="8">
    <source>
        <dbReference type="SMART" id="SM00839"/>
    </source>
</evidence>
<dbReference type="InterPro" id="IPR006097">
    <property type="entry name" value="Glu/Leu/Phe/Val/Trp_DH_dimer"/>
</dbReference>
<dbReference type="InterPro" id="IPR006095">
    <property type="entry name" value="Glu/Leu/Phe/Val/Trp_DH"/>
</dbReference>
<evidence type="ECO:0000313" key="9">
    <source>
        <dbReference type="EMBL" id="MDM5147746.1"/>
    </source>
</evidence>
<name>A0ABT7QM07_9GAMM</name>
<dbReference type="PIRSF" id="PIRSF000185">
    <property type="entry name" value="Glu_DH"/>
    <property type="match status" value="1"/>
</dbReference>
<dbReference type="SUPFAM" id="SSF51735">
    <property type="entry name" value="NAD(P)-binding Rossmann-fold domains"/>
    <property type="match status" value="1"/>
</dbReference>
<evidence type="ECO:0000256" key="6">
    <source>
        <dbReference type="PIRNR" id="PIRNR000185"/>
    </source>
</evidence>
<dbReference type="InterPro" id="IPR046346">
    <property type="entry name" value="Aminoacid_DH-like_N_sf"/>
</dbReference>
<dbReference type="SUPFAM" id="SSF53223">
    <property type="entry name" value="Aminoacid dehydrogenase-like, N-terminal domain"/>
    <property type="match status" value="1"/>
</dbReference>
<keyword evidence="10" id="KW-1185">Reference proteome</keyword>
<evidence type="ECO:0000313" key="10">
    <source>
        <dbReference type="Proteomes" id="UP001168167"/>
    </source>
</evidence>
<dbReference type="InterPro" id="IPR050724">
    <property type="entry name" value="Glu_Leu_Phe_Val_DH"/>
</dbReference>
<dbReference type="Pfam" id="PF00208">
    <property type="entry name" value="ELFV_dehydrog"/>
    <property type="match status" value="1"/>
</dbReference>
<dbReference type="InterPro" id="IPR014362">
    <property type="entry name" value="Glu_DH"/>
</dbReference>
<reference evidence="9" key="2">
    <citation type="journal article" date="2023" name="Microbiome">
        <title>Synthase-selected sorting approach identifies a beta-lactone synthase in a nudibranch symbiotic bacterium.</title>
        <authorList>
            <person name="Dzunkova M."/>
            <person name="La Clair J.J."/>
            <person name="Tyml T."/>
            <person name="Doud D."/>
            <person name="Schulz F."/>
            <person name="Piquer-Esteban S."/>
            <person name="Porcel Sanchis D."/>
            <person name="Osborn A."/>
            <person name="Robinson D."/>
            <person name="Louie K.B."/>
            <person name="Bowen B.P."/>
            <person name="Bowers R.M."/>
            <person name="Lee J."/>
            <person name="Arnau V."/>
            <person name="Diaz-Villanueva W."/>
            <person name="Stepanauskas R."/>
            <person name="Gosliner T."/>
            <person name="Date S.V."/>
            <person name="Northen T.R."/>
            <person name="Cheng J.F."/>
            <person name="Burkart M.D."/>
            <person name="Woyke T."/>
        </authorList>
    </citation>
    <scope>NUCLEOTIDE SEQUENCE</scope>
    <source>
        <strain evidence="9">Df01</strain>
    </source>
</reference>
<dbReference type="InterPro" id="IPR036291">
    <property type="entry name" value="NAD(P)-bd_dom_sf"/>
</dbReference>
<dbReference type="Pfam" id="PF02812">
    <property type="entry name" value="ELFV_dehydrog_N"/>
    <property type="match status" value="1"/>
</dbReference>
<accession>A0ABT7QM07</accession>
<dbReference type="Proteomes" id="UP001168167">
    <property type="component" value="Unassembled WGS sequence"/>
</dbReference>
<evidence type="ECO:0000256" key="1">
    <source>
        <dbReference type="ARBA" id="ARBA00003868"/>
    </source>
</evidence>
<evidence type="ECO:0000256" key="2">
    <source>
        <dbReference type="ARBA" id="ARBA00006382"/>
    </source>
</evidence>
<comment type="function">
    <text evidence="1">Catalyzes the reversible oxidative deamination of glutamate to alpha-ketoglutarate and ammonia.</text>
</comment>
<dbReference type="EMBL" id="JANQAO010000003">
    <property type="protein sequence ID" value="MDM5147746.1"/>
    <property type="molecule type" value="Genomic_DNA"/>
</dbReference>
<dbReference type="Gene3D" id="3.40.50.720">
    <property type="entry name" value="NAD(P)-binding Rossmann-like Domain"/>
    <property type="match status" value="1"/>
</dbReference>
<dbReference type="NCBIfam" id="NF006929">
    <property type="entry name" value="PRK09414.1"/>
    <property type="match status" value="1"/>
</dbReference>
<comment type="caution">
    <text evidence="9">The sequence shown here is derived from an EMBL/GenBank/DDBJ whole genome shotgun (WGS) entry which is preliminary data.</text>
</comment>
<reference evidence="9" key="1">
    <citation type="submission" date="2022-08" db="EMBL/GenBank/DDBJ databases">
        <authorList>
            <person name="Dzunkova M."/>
            <person name="La Clair J."/>
            <person name="Tyml T."/>
            <person name="Doud D."/>
            <person name="Schulz F."/>
            <person name="Piquer S."/>
            <person name="Porcel Sanchis D."/>
            <person name="Osborn A."/>
            <person name="Robinson D."/>
            <person name="Louie K.B."/>
            <person name="Bowen B.P."/>
            <person name="Bowers R."/>
            <person name="Lee J."/>
            <person name="Arnau Llombart V."/>
            <person name="Diaz Villanueva W."/>
            <person name="Gosliner T."/>
            <person name="Northen T."/>
            <person name="Cheng J.-F."/>
            <person name="Burkart M.D."/>
            <person name="Woyke T."/>
        </authorList>
    </citation>
    <scope>NUCLEOTIDE SEQUENCE</scope>
    <source>
        <strain evidence="9">Df01</strain>
    </source>
</reference>
<dbReference type="InterPro" id="IPR033922">
    <property type="entry name" value="NAD_bind_Glu_DH"/>
</dbReference>
<proteinExistence type="inferred from homology"/>
<feature type="domain" description="Glutamate/phenylalanine/leucine/valine/L-tryptophan dehydrogenase C-terminal" evidence="8">
    <location>
        <begin position="211"/>
        <end position="452"/>
    </location>
</feature>
<evidence type="ECO:0000256" key="3">
    <source>
        <dbReference type="ARBA" id="ARBA00011643"/>
    </source>
</evidence>